<gene>
    <name evidence="1" type="ORF">BN863_23260</name>
</gene>
<dbReference type="AlphaFoldDB" id="T2KNJ3"/>
<dbReference type="Proteomes" id="UP000016160">
    <property type="component" value="Chromosome"/>
</dbReference>
<dbReference type="GO" id="GO:0016740">
    <property type="term" value="F:transferase activity"/>
    <property type="evidence" value="ECO:0007669"/>
    <property type="project" value="UniProtKB-KW"/>
</dbReference>
<dbReference type="InterPro" id="IPR011004">
    <property type="entry name" value="Trimer_LpxA-like_sf"/>
</dbReference>
<evidence type="ECO:0000313" key="1">
    <source>
        <dbReference type="EMBL" id="CDF80038.1"/>
    </source>
</evidence>
<keyword evidence="1" id="KW-0808">Transferase</keyword>
<name>T2KNJ3_FORAG</name>
<dbReference type="PATRIC" id="fig|1347342.6.peg.2336"/>
<protein>
    <submittedName>
        <fullName evidence="1">Galactoside O-acetyltransferase</fullName>
    </submittedName>
</protein>
<dbReference type="SUPFAM" id="SSF51161">
    <property type="entry name" value="Trimeric LpxA-like enzymes"/>
    <property type="match status" value="1"/>
</dbReference>
<proteinExistence type="predicted"/>
<sequence length="77" mass="8281">MKDFSGLSPRCTLFSASDDFNGDYLMSPMSKPIHNHIISGEIFLEKYSQIGANSTILPNVVVSEGAVTGAMSLVTKI</sequence>
<evidence type="ECO:0000313" key="2">
    <source>
        <dbReference type="Proteomes" id="UP000016160"/>
    </source>
</evidence>
<dbReference type="eggNOG" id="COG0110">
    <property type="taxonomic scope" value="Bacteria"/>
</dbReference>
<dbReference type="STRING" id="1347342.BN863_23260"/>
<dbReference type="Gene3D" id="2.160.10.10">
    <property type="entry name" value="Hexapeptide repeat proteins"/>
    <property type="match status" value="1"/>
</dbReference>
<reference evidence="1 2" key="1">
    <citation type="journal article" date="2013" name="Appl. Environ. Microbiol.">
        <title>The genome of the alga-associated marine flavobacterium Formosa agariphila KMM 3901T reveals a broad potential for degradation of algal polysaccharides.</title>
        <authorList>
            <person name="Mann A.J."/>
            <person name="Hahnke R.L."/>
            <person name="Huang S."/>
            <person name="Werner J."/>
            <person name="Xing P."/>
            <person name="Barbeyron T."/>
            <person name="Huettel B."/>
            <person name="Stueber K."/>
            <person name="Reinhardt R."/>
            <person name="Harder J."/>
            <person name="Gloeckner F.O."/>
            <person name="Amann R.I."/>
            <person name="Teeling H."/>
        </authorList>
    </citation>
    <scope>NUCLEOTIDE SEQUENCE [LARGE SCALE GENOMIC DNA]</scope>
    <source>
        <strain evidence="2">DSM 15362 / KCTC 12365 / LMG 23005 / KMM 3901</strain>
    </source>
</reference>
<keyword evidence="2" id="KW-1185">Reference proteome</keyword>
<accession>T2KNJ3</accession>
<dbReference type="EMBL" id="HG315671">
    <property type="protein sequence ID" value="CDF80038.1"/>
    <property type="molecule type" value="Genomic_DNA"/>
</dbReference>
<dbReference type="HOGENOM" id="CLU_149219_0_0_10"/>
<organism evidence="1 2">
    <name type="scientific">Formosa agariphila (strain DSM 15362 / KCTC 12365 / LMG 23005 / KMM 3901 / M-2Alg 35-1)</name>
    <dbReference type="NCBI Taxonomy" id="1347342"/>
    <lineage>
        <taxon>Bacteria</taxon>
        <taxon>Pseudomonadati</taxon>
        <taxon>Bacteroidota</taxon>
        <taxon>Flavobacteriia</taxon>
        <taxon>Flavobacteriales</taxon>
        <taxon>Flavobacteriaceae</taxon>
        <taxon>Formosa</taxon>
    </lineage>
</organism>